<evidence type="ECO:0000313" key="1">
    <source>
        <dbReference type="EMBL" id="KAF0501854.1"/>
    </source>
</evidence>
<accession>A0A8H4AJ57</accession>
<proteinExistence type="predicted"/>
<reference evidence="1 2" key="1">
    <citation type="journal article" date="2019" name="Environ. Microbiol.">
        <title>At the nexus of three kingdoms: the genome of the mycorrhizal fungus Gigaspora margarita provides insights into plant, endobacterial and fungal interactions.</title>
        <authorList>
            <person name="Venice F."/>
            <person name="Ghignone S."/>
            <person name="Salvioli di Fossalunga A."/>
            <person name="Amselem J."/>
            <person name="Novero M."/>
            <person name="Xianan X."/>
            <person name="Sedzielewska Toro K."/>
            <person name="Morin E."/>
            <person name="Lipzen A."/>
            <person name="Grigoriev I.V."/>
            <person name="Henrissat B."/>
            <person name="Martin F.M."/>
            <person name="Bonfante P."/>
        </authorList>
    </citation>
    <scope>NUCLEOTIDE SEQUENCE [LARGE SCALE GENOMIC DNA]</scope>
    <source>
        <strain evidence="1 2">BEG34</strain>
    </source>
</reference>
<name>A0A8H4AJ57_GIGMA</name>
<dbReference type="EMBL" id="WTPW01000532">
    <property type="protein sequence ID" value="KAF0501854.1"/>
    <property type="molecule type" value="Genomic_DNA"/>
</dbReference>
<protein>
    <submittedName>
        <fullName evidence="1">Nyn domain-containing protein</fullName>
    </submittedName>
</protein>
<keyword evidence="2" id="KW-1185">Reference proteome</keyword>
<sequence>MEVDIPGNIENAKLKKLESRSHDINDENAIIQELGGKKWTAFDDFSDILVHSDLKNICIIVQPPLLVTTTGPFQRAHQTILSYDDIISILELNISEPSDSLCKSLSNLVNVPDVLTNILTHLEFVEHKKEVIQLMINMGKLHYLVKNCNEYSEPKKEIRFPTVVGMSRKEKTTFARQAYEKSGIYSEVIGSDVVNAVEECQKAGWTFRIACNNISETMYSTNNNESLFGKVLLYEALKYHLNFSLDKFIEMLESNITLVTILKVILHYIPCLDEQIEYPLFIINIDKTNELFDSGHGYWLQEVLRSLSRVITSRSNRHFNFLFVILTGTHASELFEAVKSSNAKTEDIFLPLLKFKHAKKVLLELANWGVYLISLLMFTISRCLSNLNNLELILHLVAYSLFKWPVKRSDTIGIKKKHKIEDLEKEELIFLEENEYQKRIKLPFLTLHEIYSNQTNHKLQSIRILNSLDNAISLNQNEKLTISRNDETYKKNEILIREEESKDVLGDLLALRKLHCIEG</sequence>
<dbReference type="AlphaFoldDB" id="A0A8H4AJ57"/>
<organism evidence="1 2">
    <name type="scientific">Gigaspora margarita</name>
    <dbReference type="NCBI Taxonomy" id="4874"/>
    <lineage>
        <taxon>Eukaryota</taxon>
        <taxon>Fungi</taxon>
        <taxon>Fungi incertae sedis</taxon>
        <taxon>Mucoromycota</taxon>
        <taxon>Glomeromycotina</taxon>
        <taxon>Glomeromycetes</taxon>
        <taxon>Diversisporales</taxon>
        <taxon>Gigasporaceae</taxon>
        <taxon>Gigaspora</taxon>
    </lineage>
</organism>
<evidence type="ECO:0000313" key="2">
    <source>
        <dbReference type="Proteomes" id="UP000439903"/>
    </source>
</evidence>
<gene>
    <name evidence="1" type="ORF">F8M41_019955</name>
</gene>
<dbReference type="OrthoDB" id="2437062at2759"/>
<dbReference type="Proteomes" id="UP000439903">
    <property type="component" value="Unassembled WGS sequence"/>
</dbReference>
<comment type="caution">
    <text evidence="1">The sequence shown here is derived from an EMBL/GenBank/DDBJ whole genome shotgun (WGS) entry which is preliminary data.</text>
</comment>